<dbReference type="Gene3D" id="3.30.40.10">
    <property type="entry name" value="Zinc/RING finger domain, C3HC4 (zinc finger)"/>
    <property type="match status" value="1"/>
</dbReference>
<dbReference type="GeneID" id="100378749"/>
<keyword evidence="8" id="KW-1185">Reference proteome</keyword>
<feature type="compositionally biased region" description="Polar residues" evidence="5">
    <location>
        <begin position="1062"/>
        <end position="1073"/>
    </location>
</feature>
<feature type="region of interest" description="Disordered" evidence="5">
    <location>
        <begin position="1055"/>
        <end position="1143"/>
    </location>
</feature>
<dbReference type="Proteomes" id="UP000694865">
    <property type="component" value="Unplaced"/>
</dbReference>
<feature type="compositionally biased region" description="Low complexity" evidence="5">
    <location>
        <begin position="314"/>
        <end position="340"/>
    </location>
</feature>
<keyword evidence="2" id="KW-0479">Metal-binding</keyword>
<feature type="compositionally biased region" description="Basic and acidic residues" evidence="5">
    <location>
        <begin position="1122"/>
        <end position="1134"/>
    </location>
</feature>
<evidence type="ECO:0000256" key="3">
    <source>
        <dbReference type="ARBA" id="ARBA00022771"/>
    </source>
</evidence>
<evidence type="ECO:0000259" key="7">
    <source>
        <dbReference type="PROSITE" id="PS51805"/>
    </source>
</evidence>
<evidence type="ECO:0000256" key="5">
    <source>
        <dbReference type="SAM" id="MobiDB-lite"/>
    </source>
</evidence>
<name>A0ABM0H1Y0_SACKO</name>
<feature type="compositionally biased region" description="Basic and acidic residues" evidence="5">
    <location>
        <begin position="585"/>
        <end position="619"/>
    </location>
</feature>
<evidence type="ECO:0000256" key="1">
    <source>
        <dbReference type="ARBA" id="ARBA00022553"/>
    </source>
</evidence>
<organism evidence="8 9">
    <name type="scientific">Saccoglossus kowalevskii</name>
    <name type="common">Acorn worm</name>
    <dbReference type="NCBI Taxonomy" id="10224"/>
    <lineage>
        <taxon>Eukaryota</taxon>
        <taxon>Metazoa</taxon>
        <taxon>Hemichordata</taxon>
        <taxon>Enteropneusta</taxon>
        <taxon>Harrimaniidae</taxon>
        <taxon>Saccoglossus</taxon>
    </lineage>
</organism>
<dbReference type="InterPro" id="IPR052440">
    <property type="entry name" value="Trans_Reg/Chrom_Remod"/>
</dbReference>
<feature type="compositionally biased region" description="Polar residues" evidence="5">
    <location>
        <begin position="350"/>
        <end position="365"/>
    </location>
</feature>
<feature type="compositionally biased region" description="Polar residues" evidence="5">
    <location>
        <begin position="674"/>
        <end position="685"/>
    </location>
</feature>
<evidence type="ECO:0000256" key="2">
    <source>
        <dbReference type="ARBA" id="ARBA00022723"/>
    </source>
</evidence>
<dbReference type="InterPro" id="IPR034732">
    <property type="entry name" value="EPHD"/>
</dbReference>
<dbReference type="InterPro" id="IPR013761">
    <property type="entry name" value="SAM/pointed_sf"/>
</dbReference>
<feature type="compositionally biased region" description="Polar residues" evidence="5">
    <location>
        <begin position="270"/>
        <end position="281"/>
    </location>
</feature>
<feature type="domain" description="SAM" evidence="6">
    <location>
        <begin position="5"/>
        <end position="45"/>
    </location>
</feature>
<sequence length="1454" mass="160796">MSGPVERWLETFMCKQYAETFEKCGYKTLSSVCQLDRHTLRSMGVLEEHCDNIIENVSVLRQTIVGKANLDKQAGSSSSLPPFQNFSGMPARPPGHQFFSENQPYNRGEFPHGQMSTPNPPGSGDVSHGMSQVQPGHWQQQQQQQQSQRAHTVQHLPHSPPGQSPTSHMPPPQPFPSDQYGQYDSHVAQPPPPPSQQQQQQQQQQSQYYTQQQQYMAQQQNIHPGYRDQQPPSMVSQYPPHQYYSQDDQYQYGPHYQGGNYGPGYPPQNSMGYNQNYNMASPGQMHTVRGYNQSQTVGTSPPQQQPSGASRYRSMVPSPSHSTSPSMMQSSSVYQQQQHQNAIGHGITGGNNNRNPHYVYSNSPLGQPGSHPSPVPSPATSIRSPVSIHSPNSVPSRSPAPSPITVRSPLCGMVQSPAALPSPGSSNGSVKSPLSVPQKSPNNWQQPVSPVGNQTSYKSVPHHQIPNGPYVNPNGQQISPTQHDSLQNKGALPRLEEMVAFLGEPKSKGPAAQNSKEDDGNSPKPVDQVDGNQHEKGGNKGGRDSNVNTDDKLNDGEKRRVQSHVEGQSRKRTIEECECSAGTEGLKKNKVESQDSKKDDEKTVENVKKNDNGNKDKPDVIVQRRANRGMGGSRAFLKRIKSDVSDTNSKKCEDSENHSKDKCNETANEKQKNHNVSPKSNASNQEQKKLACDAQEKNCIDIIESGKSCVKIVLTKEDLIKDGHQGSIIHNRMRSPLKKVPKNGKSIIPISVDCSGEGQQITVSRETCFIEEHEIEAAESLVEHVMTNDNRVANRRHFCVNEKSPKGKAKAIGNCGTEHGCPGDSDDNEKDVNKKNSLTSSRHKQNSKTVKHDLNDDTGDNGDSDRNPKLSISNIKQETTVFESDSSSGSSIDLLCRESDFGSSDSRSGSPNIALEKSVQPTHDINIYSRFLDLPTKTKSKLDKSLNKDGASRKIDGSVYQRSKSKSCNPILTPVLRKLQRKQCMSNIRSDEEIMDEGEKWKLGEKSEKLSQGTNNIKRSVKKEVNLEVPMKTRESLDDRNNIVMNADDKSVCVESDRHINENTSTQDTTTRVSLKEESWDTREQTHDDTTTDHPPKKKRGRPLGSKNKIKTERGAKRKSAKHEFSDKVDETPKRGRKKKHGLDIPRRLQGPLIRIRGSEERTLSLTVVNNPMAEAMEKILASKKKNKTQVLSSAVNNDRPALLKPTSPPVVSSNTIFTYGGPWHCAFCGKISSYDTLGDLYGPYYPPGHKLPKVEPKTPLDTLTVDTGSTKKRRSRSRSRSEDSAALSPPLSSRGRTKSGDKRIGKPPKWLSDSQLSVVYPTMPKPDKGKSSARGKGSKKMVSPLPSPAGSSKCCKSDSDEMWVHEDCSVWADGVYMAGPNMYGLHDAVRVAKQMTCCSCQQKGASLGCMTKGCEEKYHYLCAVHEGCQLQEENFSMLCPKHKNKTIKMKDLS</sequence>
<feature type="domain" description="PHD-type" evidence="7">
    <location>
        <begin position="1326"/>
        <end position="1444"/>
    </location>
</feature>
<feature type="compositionally biased region" description="Low complexity" evidence="5">
    <location>
        <begin position="132"/>
        <end position="148"/>
    </location>
</feature>
<feature type="compositionally biased region" description="Polar residues" evidence="5">
    <location>
        <begin position="378"/>
        <end position="396"/>
    </location>
</feature>
<dbReference type="InterPro" id="IPR001660">
    <property type="entry name" value="SAM"/>
</dbReference>
<evidence type="ECO:0000256" key="4">
    <source>
        <dbReference type="ARBA" id="ARBA00022833"/>
    </source>
</evidence>
<dbReference type="PROSITE" id="PS51805">
    <property type="entry name" value="EPHD"/>
    <property type="match status" value="1"/>
</dbReference>
<proteinExistence type="predicted"/>
<feature type="compositionally biased region" description="Low complexity" evidence="5">
    <location>
        <begin position="196"/>
        <end position="220"/>
    </location>
</feature>
<dbReference type="Pfam" id="PF07647">
    <property type="entry name" value="SAM_2"/>
    <property type="match status" value="1"/>
</dbReference>
<evidence type="ECO:0000313" key="9">
    <source>
        <dbReference type="RefSeq" id="XP_002742414.1"/>
    </source>
</evidence>
<dbReference type="PANTHER" id="PTHR14955">
    <property type="entry name" value="RETINOIC ACID INDUCED 1/TRANSCRIPTION FACTOR 20"/>
    <property type="match status" value="1"/>
</dbReference>
<dbReference type="Pfam" id="PF13771">
    <property type="entry name" value="zf-HC5HC2H"/>
    <property type="match status" value="1"/>
</dbReference>
<feature type="compositionally biased region" description="Polar residues" evidence="5">
    <location>
        <begin position="423"/>
        <end position="458"/>
    </location>
</feature>
<gene>
    <name evidence="9" type="primary">LOC100378749</name>
</gene>
<dbReference type="Gene3D" id="1.10.150.50">
    <property type="entry name" value="Transcription Factor, Ets-1"/>
    <property type="match status" value="1"/>
</dbReference>
<protein>
    <submittedName>
        <fullName evidence="9">Transcription factor 20-like</fullName>
    </submittedName>
</protein>
<dbReference type="CDD" id="cd15668">
    <property type="entry name" value="ePHD_RAI1_like"/>
    <property type="match status" value="1"/>
</dbReference>
<dbReference type="PROSITE" id="PS50105">
    <property type="entry name" value="SAM_DOMAIN"/>
    <property type="match status" value="1"/>
</dbReference>
<keyword evidence="3" id="KW-0863">Zinc-finger</keyword>
<dbReference type="RefSeq" id="XP_002742414.1">
    <property type="nucleotide sequence ID" value="XM_002742368.2"/>
</dbReference>
<feature type="compositionally biased region" description="Polar residues" evidence="5">
    <location>
        <begin position="290"/>
        <end position="308"/>
    </location>
</feature>
<evidence type="ECO:0000259" key="6">
    <source>
        <dbReference type="PROSITE" id="PS50105"/>
    </source>
</evidence>
<feature type="region of interest" description="Disordered" evidence="5">
    <location>
        <begin position="71"/>
        <end position="688"/>
    </location>
</feature>
<keyword evidence="1" id="KW-0597">Phosphoprotein</keyword>
<feature type="compositionally biased region" description="Basic and acidic residues" evidence="5">
    <location>
        <begin position="1074"/>
        <end position="1095"/>
    </location>
</feature>
<reference evidence="9" key="1">
    <citation type="submission" date="2025-08" db="UniProtKB">
        <authorList>
            <consortium name="RefSeq"/>
        </authorList>
    </citation>
    <scope>IDENTIFICATION</scope>
    <source>
        <tissue evidence="9">Testes</tissue>
    </source>
</reference>
<feature type="compositionally biased region" description="Low complexity" evidence="5">
    <location>
        <begin position="236"/>
        <end position="258"/>
    </location>
</feature>
<feature type="compositionally biased region" description="Polar residues" evidence="5">
    <location>
        <begin position="870"/>
        <end position="883"/>
    </location>
</feature>
<feature type="compositionally biased region" description="Polar residues" evidence="5">
    <location>
        <begin position="74"/>
        <end position="87"/>
    </location>
</feature>
<evidence type="ECO:0000313" key="8">
    <source>
        <dbReference type="Proteomes" id="UP000694865"/>
    </source>
</evidence>
<feature type="compositionally biased region" description="Basic and acidic residues" evidence="5">
    <location>
        <begin position="640"/>
        <end position="672"/>
    </location>
</feature>
<dbReference type="InterPro" id="IPR013083">
    <property type="entry name" value="Znf_RING/FYVE/PHD"/>
</dbReference>
<dbReference type="SUPFAM" id="SSF47769">
    <property type="entry name" value="SAM/Pointed domain"/>
    <property type="match status" value="1"/>
</dbReference>
<feature type="compositionally biased region" description="Polar residues" evidence="5">
    <location>
        <begin position="473"/>
        <end position="488"/>
    </location>
</feature>
<feature type="compositionally biased region" description="Pro residues" evidence="5">
    <location>
        <begin position="158"/>
        <end position="175"/>
    </location>
</feature>
<accession>A0ABM0H1Y0</accession>
<feature type="compositionally biased region" description="Basic and acidic residues" evidence="5">
    <location>
        <begin position="532"/>
        <end position="560"/>
    </location>
</feature>
<feature type="region of interest" description="Disordered" evidence="5">
    <location>
        <begin position="819"/>
        <end position="890"/>
    </location>
</feature>
<keyword evidence="4" id="KW-0862">Zinc</keyword>
<feature type="region of interest" description="Disordered" evidence="5">
    <location>
        <begin position="1251"/>
        <end position="1354"/>
    </location>
</feature>
<dbReference type="PANTHER" id="PTHR14955:SF4">
    <property type="entry name" value="PHD-TYPE DOMAIN-CONTAINING PROTEIN"/>
    <property type="match status" value="1"/>
</dbReference>